<dbReference type="SUPFAM" id="SSF53448">
    <property type="entry name" value="Nucleotide-diphospho-sugar transferases"/>
    <property type="match status" value="1"/>
</dbReference>
<feature type="domain" description="Glycosyltransferase 2-like" evidence="2">
    <location>
        <begin position="14"/>
        <end position="174"/>
    </location>
</feature>
<proteinExistence type="inferred from homology"/>
<dbReference type="Gene3D" id="3.90.550.10">
    <property type="entry name" value="Spore Coat Polysaccharide Biosynthesis Protein SpsA, Chain A"/>
    <property type="match status" value="1"/>
</dbReference>
<dbReference type="Proteomes" id="UP000076929">
    <property type="component" value="Chromosome"/>
</dbReference>
<comment type="similarity">
    <text evidence="1">Belongs to the glycosyltransferase 2 family.</text>
</comment>
<name>A0A172QX67_9CORY</name>
<evidence type="ECO:0000259" key="2">
    <source>
        <dbReference type="Pfam" id="PF00535"/>
    </source>
</evidence>
<reference evidence="3 4" key="1">
    <citation type="submission" date="2016-05" db="EMBL/GenBank/DDBJ databases">
        <title>Complete genome sequence of Corynebacterium crudilactis, a new Corynebacterium species isolated from raw cow's milk.</title>
        <authorList>
            <person name="Christian R."/>
            <person name="Zimmermann J."/>
            <person name="Lipski A."/>
            <person name="Kalinowski J."/>
        </authorList>
    </citation>
    <scope>NUCLEOTIDE SEQUENCE [LARGE SCALE GENOMIC DNA]</scope>
    <source>
        <strain evidence="3 4">JZ16</strain>
    </source>
</reference>
<dbReference type="OrthoDB" id="9810303at2"/>
<dbReference type="Pfam" id="PF00535">
    <property type="entry name" value="Glycos_transf_2"/>
    <property type="match status" value="1"/>
</dbReference>
<dbReference type="AlphaFoldDB" id="A0A172QX67"/>
<dbReference type="STRING" id="1652495.ccrud_01685"/>
<dbReference type="PANTHER" id="PTHR48090:SF7">
    <property type="entry name" value="RFBJ PROTEIN"/>
    <property type="match status" value="1"/>
</dbReference>
<dbReference type="CDD" id="cd04179">
    <property type="entry name" value="DPM_DPG-synthase_like"/>
    <property type="match status" value="1"/>
</dbReference>
<protein>
    <submittedName>
        <fullName evidence="3">Glycosyl transferase</fullName>
    </submittedName>
</protein>
<keyword evidence="4" id="KW-1185">Reference proteome</keyword>
<dbReference type="KEGG" id="ccjz:ccrud_01685"/>
<keyword evidence="3" id="KW-0808">Transferase</keyword>
<evidence type="ECO:0000313" key="4">
    <source>
        <dbReference type="Proteomes" id="UP000076929"/>
    </source>
</evidence>
<accession>A0A172QX67</accession>
<evidence type="ECO:0000256" key="1">
    <source>
        <dbReference type="ARBA" id="ARBA00006739"/>
    </source>
</evidence>
<dbReference type="GO" id="GO:0016740">
    <property type="term" value="F:transferase activity"/>
    <property type="evidence" value="ECO:0007669"/>
    <property type="project" value="UniProtKB-KW"/>
</dbReference>
<dbReference type="PANTHER" id="PTHR48090">
    <property type="entry name" value="UNDECAPRENYL-PHOSPHATE 4-DEOXY-4-FORMAMIDO-L-ARABINOSE TRANSFERASE-RELATED"/>
    <property type="match status" value="1"/>
</dbReference>
<gene>
    <name evidence="3" type="ORF">ccrud_01685</name>
</gene>
<organism evidence="3 4">
    <name type="scientific">Corynebacterium crudilactis</name>
    <dbReference type="NCBI Taxonomy" id="1652495"/>
    <lineage>
        <taxon>Bacteria</taxon>
        <taxon>Bacillati</taxon>
        <taxon>Actinomycetota</taxon>
        <taxon>Actinomycetes</taxon>
        <taxon>Mycobacteriales</taxon>
        <taxon>Corynebacteriaceae</taxon>
        <taxon>Corynebacterium</taxon>
    </lineage>
</organism>
<dbReference type="InterPro" id="IPR050256">
    <property type="entry name" value="Glycosyltransferase_2"/>
</dbReference>
<sequence length="236" mass="26120">MDASQNSDFKDTWLVVPCYNEGTVIREVLENALKTFPNIVAVNDGSPDNSAEEIHAAGAHLVNHPVNLGQGAAIQTGIEYARAQPGAKYFVTFDADGQHQVKDVVKMVSRLRAEDADIIVGTRFGRPRQEGDQVPMIKRIVLRIVVMLSPKTRKLGLTDAHNGLRVFNQKVAQEINIRMNGMSHASEIVDQISERGWRISEEPVDILYTEYSMSKGQSLINGVNILADGFLARRLP</sequence>
<dbReference type="RefSeq" id="WP_066569384.1">
    <property type="nucleotide sequence ID" value="NZ_CP015622.1"/>
</dbReference>
<evidence type="ECO:0000313" key="3">
    <source>
        <dbReference type="EMBL" id="ANE05230.1"/>
    </source>
</evidence>
<dbReference type="EMBL" id="CP015622">
    <property type="protein sequence ID" value="ANE05230.1"/>
    <property type="molecule type" value="Genomic_DNA"/>
</dbReference>
<dbReference type="InterPro" id="IPR001173">
    <property type="entry name" value="Glyco_trans_2-like"/>
</dbReference>
<dbReference type="InterPro" id="IPR029044">
    <property type="entry name" value="Nucleotide-diphossugar_trans"/>
</dbReference>